<sequence length="119" mass="12880">MFGSAGQDGTEDWNHFQRKYGQQGKATKHLSHLMSGSNHNTKKQAFVPVDSQTNKNGGILKTLASSSVLLVQAASGSGKSNKLTKPGTSKAHFIKGSDLSESSGGQRKRLHEDRRRSSR</sequence>
<proteinExistence type="predicted"/>
<dbReference type="EMBL" id="CAICTM010000217">
    <property type="protein sequence ID" value="CAB9505075.1"/>
    <property type="molecule type" value="Genomic_DNA"/>
</dbReference>
<feature type="compositionally biased region" description="Basic and acidic residues" evidence="1">
    <location>
        <begin position="110"/>
        <end position="119"/>
    </location>
</feature>
<evidence type="ECO:0000313" key="3">
    <source>
        <dbReference type="Proteomes" id="UP001153069"/>
    </source>
</evidence>
<evidence type="ECO:0000313" key="2">
    <source>
        <dbReference type="EMBL" id="CAB9505075.1"/>
    </source>
</evidence>
<feature type="region of interest" description="Disordered" evidence="1">
    <location>
        <begin position="74"/>
        <end position="119"/>
    </location>
</feature>
<evidence type="ECO:0000256" key="1">
    <source>
        <dbReference type="SAM" id="MobiDB-lite"/>
    </source>
</evidence>
<keyword evidence="3" id="KW-1185">Reference proteome</keyword>
<dbReference type="Proteomes" id="UP001153069">
    <property type="component" value="Unassembled WGS sequence"/>
</dbReference>
<comment type="caution">
    <text evidence="2">The sequence shown here is derived from an EMBL/GenBank/DDBJ whole genome shotgun (WGS) entry which is preliminary data.</text>
</comment>
<organism evidence="2 3">
    <name type="scientific">Seminavis robusta</name>
    <dbReference type="NCBI Taxonomy" id="568900"/>
    <lineage>
        <taxon>Eukaryota</taxon>
        <taxon>Sar</taxon>
        <taxon>Stramenopiles</taxon>
        <taxon>Ochrophyta</taxon>
        <taxon>Bacillariophyta</taxon>
        <taxon>Bacillariophyceae</taxon>
        <taxon>Bacillariophycidae</taxon>
        <taxon>Naviculales</taxon>
        <taxon>Naviculaceae</taxon>
        <taxon>Seminavis</taxon>
    </lineage>
</organism>
<protein>
    <submittedName>
        <fullName evidence="2">Uncharacterized protein</fullName>
    </submittedName>
</protein>
<feature type="region of interest" description="Disordered" evidence="1">
    <location>
        <begin position="1"/>
        <end position="57"/>
    </location>
</feature>
<name>A0A9N8HAB4_9STRA</name>
<dbReference type="AlphaFoldDB" id="A0A9N8HAB4"/>
<reference evidence="2" key="1">
    <citation type="submission" date="2020-06" db="EMBL/GenBank/DDBJ databases">
        <authorList>
            <consortium name="Plant Systems Biology data submission"/>
        </authorList>
    </citation>
    <scope>NUCLEOTIDE SEQUENCE</scope>
    <source>
        <strain evidence="2">D6</strain>
    </source>
</reference>
<accession>A0A9N8HAB4</accession>
<feature type="compositionally biased region" description="Polar residues" evidence="1">
    <location>
        <begin position="78"/>
        <end position="87"/>
    </location>
</feature>
<gene>
    <name evidence="2" type="ORF">SEMRO_218_G090000.1</name>
</gene>